<evidence type="ECO:0000313" key="11">
    <source>
        <dbReference type="EMBL" id="RMB02892.1"/>
    </source>
</evidence>
<dbReference type="EMBL" id="REFR01000014">
    <property type="protein sequence ID" value="RMB02892.1"/>
    <property type="molecule type" value="Genomic_DNA"/>
</dbReference>
<feature type="chain" id="PRO_5018307251" description="peptidylprolyl isomerase" evidence="9">
    <location>
        <begin position="21"/>
        <end position="321"/>
    </location>
</feature>
<dbReference type="InterPro" id="IPR001179">
    <property type="entry name" value="PPIase_FKBP_dom"/>
</dbReference>
<gene>
    <name evidence="11" type="ORF">BXY39_3245</name>
</gene>
<accession>A0A3M0C0R3</accession>
<protein>
    <recommendedName>
        <fullName evidence="3 7">peptidylprolyl isomerase</fullName>
        <ecNumber evidence="3 7">5.2.1.8</ecNumber>
    </recommendedName>
</protein>
<reference evidence="11 12" key="1">
    <citation type="submission" date="2018-10" db="EMBL/GenBank/DDBJ databases">
        <title>Genomic Encyclopedia of Archaeal and Bacterial Type Strains, Phase II (KMG-II): from individual species to whole genera.</title>
        <authorList>
            <person name="Goeker M."/>
        </authorList>
    </citation>
    <scope>NUCLEOTIDE SEQUENCE [LARGE SCALE GENOMIC DNA]</scope>
    <source>
        <strain evidence="11 12">DSM 25217</strain>
    </source>
</reference>
<feature type="domain" description="PPIase FKBP-type" evidence="10">
    <location>
        <begin position="99"/>
        <end position="184"/>
    </location>
</feature>
<evidence type="ECO:0000256" key="6">
    <source>
        <dbReference type="ARBA" id="ARBA00023235"/>
    </source>
</evidence>
<dbReference type="EC" id="5.2.1.8" evidence="3 7"/>
<name>A0A3M0C0R3_9PROT</name>
<proteinExistence type="inferred from homology"/>
<sequence>MPRSSLKKSARLVFSLSLLAGGLAACGSGQDSDTDETQDPAVPPTIEESETMPADVAAYKAENLAFLEENAAREGITATDSGLQYKSLAEGDGATPELQDFVVVHYEGRLIDGTVFDSSRKRGEPATFPRQGLISGWVEALGLMRAGDRWELTVPADMAYGANERPSIPAHSTLIFDIELIEVKSRAALIEDMKAPQRAYLDSNAGADGVTITDSGLQYKVLEKGTGGDNPTAESNVTVHYAGRLIDGTEFDSSYKRGEPATFPLNGVIPGWTEGLQLMQVGDKFELTVPADLGYGARGAGQTIPPYATLIFEVELLNIEG</sequence>
<dbReference type="Pfam" id="PF00254">
    <property type="entry name" value="FKBP_C"/>
    <property type="match status" value="2"/>
</dbReference>
<comment type="caution">
    <text evidence="11">The sequence shown here is derived from an EMBL/GenBank/DDBJ whole genome shotgun (WGS) entry which is preliminary data.</text>
</comment>
<dbReference type="Pfam" id="PF01346">
    <property type="entry name" value="FKBP_N"/>
    <property type="match status" value="2"/>
</dbReference>
<comment type="similarity">
    <text evidence="2">Belongs to the FKBP-type PPIase family.</text>
</comment>
<dbReference type="PROSITE" id="PS50059">
    <property type="entry name" value="FKBP_PPIASE"/>
    <property type="match status" value="2"/>
</dbReference>
<evidence type="ECO:0000256" key="2">
    <source>
        <dbReference type="ARBA" id="ARBA00006577"/>
    </source>
</evidence>
<organism evidence="11 12">
    <name type="scientific">Eilatimonas milleporae</name>
    <dbReference type="NCBI Taxonomy" id="911205"/>
    <lineage>
        <taxon>Bacteria</taxon>
        <taxon>Pseudomonadati</taxon>
        <taxon>Pseudomonadota</taxon>
        <taxon>Alphaproteobacteria</taxon>
        <taxon>Kordiimonadales</taxon>
        <taxon>Kordiimonadaceae</taxon>
        <taxon>Eilatimonas</taxon>
    </lineage>
</organism>
<keyword evidence="4 9" id="KW-0732">Signal</keyword>
<dbReference type="GO" id="GO:0006457">
    <property type="term" value="P:protein folding"/>
    <property type="evidence" value="ECO:0007669"/>
    <property type="project" value="InterPro"/>
</dbReference>
<keyword evidence="5 7" id="KW-0697">Rotamase</keyword>
<evidence type="ECO:0000256" key="1">
    <source>
        <dbReference type="ARBA" id="ARBA00000971"/>
    </source>
</evidence>
<dbReference type="PANTHER" id="PTHR43811">
    <property type="entry name" value="FKBP-TYPE PEPTIDYL-PROLYL CIS-TRANS ISOMERASE FKPA"/>
    <property type="match status" value="1"/>
</dbReference>
<dbReference type="RefSeq" id="WP_121939879.1">
    <property type="nucleotide sequence ID" value="NZ_REFR01000014.1"/>
</dbReference>
<feature type="signal peptide" evidence="9">
    <location>
        <begin position="1"/>
        <end position="20"/>
    </location>
</feature>
<feature type="region of interest" description="Disordered" evidence="8">
    <location>
        <begin position="27"/>
        <end position="51"/>
    </location>
</feature>
<dbReference type="InterPro" id="IPR000774">
    <property type="entry name" value="PPIase_FKBP_N"/>
</dbReference>
<comment type="catalytic activity">
    <reaction evidence="1 7">
        <text>[protein]-peptidylproline (omega=180) = [protein]-peptidylproline (omega=0)</text>
        <dbReference type="Rhea" id="RHEA:16237"/>
        <dbReference type="Rhea" id="RHEA-COMP:10747"/>
        <dbReference type="Rhea" id="RHEA-COMP:10748"/>
        <dbReference type="ChEBI" id="CHEBI:83833"/>
        <dbReference type="ChEBI" id="CHEBI:83834"/>
        <dbReference type="EC" id="5.2.1.8"/>
    </reaction>
</comment>
<evidence type="ECO:0000256" key="3">
    <source>
        <dbReference type="ARBA" id="ARBA00013194"/>
    </source>
</evidence>
<evidence type="ECO:0000259" key="10">
    <source>
        <dbReference type="PROSITE" id="PS50059"/>
    </source>
</evidence>
<dbReference type="OrthoDB" id="9812109at2"/>
<dbReference type="InterPro" id="IPR046357">
    <property type="entry name" value="PPIase_dom_sf"/>
</dbReference>
<dbReference type="FunCoup" id="A0A3M0C0R3">
    <property type="interactions" value="239"/>
</dbReference>
<dbReference type="Gene3D" id="3.10.50.40">
    <property type="match status" value="2"/>
</dbReference>
<keyword evidence="6 7" id="KW-0413">Isomerase</keyword>
<keyword evidence="12" id="KW-1185">Reference proteome</keyword>
<dbReference type="AlphaFoldDB" id="A0A3M0C0R3"/>
<dbReference type="PROSITE" id="PS51257">
    <property type="entry name" value="PROKAR_LIPOPROTEIN"/>
    <property type="match status" value="1"/>
</dbReference>
<dbReference type="FunFam" id="3.10.50.40:FF:000045">
    <property type="entry name" value="Peptidyl-prolyl cis-trans isomerase"/>
    <property type="match status" value="1"/>
</dbReference>
<evidence type="ECO:0000256" key="9">
    <source>
        <dbReference type="SAM" id="SignalP"/>
    </source>
</evidence>
<evidence type="ECO:0000313" key="12">
    <source>
        <dbReference type="Proteomes" id="UP000271227"/>
    </source>
</evidence>
<evidence type="ECO:0000256" key="8">
    <source>
        <dbReference type="SAM" id="MobiDB-lite"/>
    </source>
</evidence>
<dbReference type="Proteomes" id="UP000271227">
    <property type="component" value="Unassembled WGS sequence"/>
</dbReference>
<evidence type="ECO:0000256" key="7">
    <source>
        <dbReference type="PROSITE-ProRule" id="PRU00277"/>
    </source>
</evidence>
<dbReference type="InParanoid" id="A0A3M0C0R3"/>
<dbReference type="SUPFAM" id="SSF54534">
    <property type="entry name" value="FKBP-like"/>
    <property type="match status" value="2"/>
</dbReference>
<evidence type="ECO:0000256" key="5">
    <source>
        <dbReference type="ARBA" id="ARBA00023110"/>
    </source>
</evidence>
<dbReference type="PANTHER" id="PTHR43811:SF19">
    <property type="entry name" value="39 KDA FK506-BINDING NUCLEAR PROTEIN"/>
    <property type="match status" value="1"/>
</dbReference>
<feature type="domain" description="PPIase FKBP-type" evidence="10">
    <location>
        <begin position="234"/>
        <end position="320"/>
    </location>
</feature>
<dbReference type="GO" id="GO:0003755">
    <property type="term" value="F:peptidyl-prolyl cis-trans isomerase activity"/>
    <property type="evidence" value="ECO:0007669"/>
    <property type="project" value="UniProtKB-KW"/>
</dbReference>
<evidence type="ECO:0000256" key="4">
    <source>
        <dbReference type="ARBA" id="ARBA00022729"/>
    </source>
</evidence>